<comment type="subunit">
    <text evidence="3">Interacts with FLNA and FLNB.</text>
</comment>
<evidence type="ECO:0000256" key="1">
    <source>
        <dbReference type="ARBA" id="ARBA00004245"/>
    </source>
</evidence>
<evidence type="ECO:0000313" key="6">
    <source>
        <dbReference type="EMBL" id="KAH0625383.1"/>
    </source>
</evidence>
<comment type="subcellular location">
    <subcellularLocation>
        <location evidence="1">Cytoplasm</location>
        <location evidence="1">Cytoskeleton</location>
    </subcellularLocation>
</comment>
<protein>
    <recommendedName>
        <fullName evidence="8">MHC class I antigen</fullName>
    </recommendedName>
</protein>
<evidence type="ECO:0000256" key="2">
    <source>
        <dbReference type="ARBA" id="ARBA00009886"/>
    </source>
</evidence>
<keyword evidence="5" id="KW-0206">Cytoskeleton</keyword>
<sequence>MQIPFILLNASTSEIRPRMYPVFFGESIEVNPEPVQEISGVYEWIDGCFSQELWVGGDGVWGGNRQEWLKLRRVKGGIIEEVGEDEGLPLRSHVKFISDLRQKIANSWSAA</sequence>
<evidence type="ECO:0000256" key="3">
    <source>
        <dbReference type="ARBA" id="ARBA00011189"/>
    </source>
</evidence>
<evidence type="ECO:0000256" key="5">
    <source>
        <dbReference type="ARBA" id="ARBA00023212"/>
    </source>
</evidence>
<dbReference type="Proteomes" id="UP000826234">
    <property type="component" value="Unassembled WGS sequence"/>
</dbReference>
<evidence type="ECO:0000313" key="7">
    <source>
        <dbReference type="Proteomes" id="UP000826234"/>
    </source>
</evidence>
<comment type="caution">
    <text evidence="6">The sequence shown here is derived from an EMBL/GenBank/DDBJ whole genome shotgun (WGS) entry which is preliminary data.</text>
</comment>
<proteinExistence type="inferred from homology"/>
<name>A0ABQ7T6T0_PHRPL</name>
<dbReference type="Pfam" id="PF15068">
    <property type="entry name" value="FAM101"/>
    <property type="match status" value="1"/>
</dbReference>
<dbReference type="EMBL" id="JAIPUX010001211">
    <property type="protein sequence ID" value="KAH0625383.1"/>
    <property type="molecule type" value="Genomic_DNA"/>
</dbReference>
<gene>
    <name evidence="6" type="ORF">JD844_014865</name>
</gene>
<keyword evidence="4" id="KW-0963">Cytoplasm</keyword>
<evidence type="ECO:0008006" key="8">
    <source>
        <dbReference type="Google" id="ProtNLM"/>
    </source>
</evidence>
<reference evidence="6 7" key="1">
    <citation type="journal article" date="2022" name="Gigascience">
        <title>A chromosome-level genome assembly and annotation of the desert horned lizard, Phrynosoma platyrhinos, provides insight into chromosomal rearrangements among reptiles.</title>
        <authorList>
            <person name="Koochekian N."/>
            <person name="Ascanio A."/>
            <person name="Farleigh K."/>
            <person name="Card D.C."/>
            <person name="Schield D.R."/>
            <person name="Castoe T.A."/>
            <person name="Jezkova T."/>
        </authorList>
    </citation>
    <scope>NUCLEOTIDE SEQUENCE [LARGE SCALE GENOMIC DNA]</scope>
    <source>
        <strain evidence="6">NK-2021</strain>
    </source>
</reference>
<accession>A0ABQ7T6T0</accession>
<keyword evidence="7" id="KW-1185">Reference proteome</keyword>
<dbReference type="InterPro" id="IPR028215">
    <property type="entry name" value="Refilin"/>
</dbReference>
<comment type="similarity">
    <text evidence="2">Belongs to the Refilin family.</text>
</comment>
<organism evidence="6 7">
    <name type="scientific">Phrynosoma platyrhinos</name>
    <name type="common">Desert horned lizard</name>
    <dbReference type="NCBI Taxonomy" id="52577"/>
    <lineage>
        <taxon>Eukaryota</taxon>
        <taxon>Metazoa</taxon>
        <taxon>Chordata</taxon>
        <taxon>Craniata</taxon>
        <taxon>Vertebrata</taxon>
        <taxon>Euteleostomi</taxon>
        <taxon>Lepidosauria</taxon>
        <taxon>Squamata</taxon>
        <taxon>Bifurcata</taxon>
        <taxon>Unidentata</taxon>
        <taxon>Episquamata</taxon>
        <taxon>Toxicofera</taxon>
        <taxon>Iguania</taxon>
        <taxon>Phrynosomatidae</taxon>
        <taxon>Phrynosomatinae</taxon>
        <taxon>Phrynosoma</taxon>
    </lineage>
</organism>
<evidence type="ECO:0000256" key="4">
    <source>
        <dbReference type="ARBA" id="ARBA00022490"/>
    </source>
</evidence>